<dbReference type="STRING" id="115433.SAMN05421835_12381"/>
<dbReference type="Gene3D" id="1.10.260.40">
    <property type="entry name" value="lambda repressor-like DNA-binding domains"/>
    <property type="match status" value="1"/>
</dbReference>
<dbReference type="PROSITE" id="PS50017">
    <property type="entry name" value="DEATH_DOMAIN"/>
    <property type="match status" value="1"/>
</dbReference>
<dbReference type="EMBL" id="FORP01000023">
    <property type="protein sequence ID" value="SFK52985.1"/>
    <property type="molecule type" value="Genomic_DNA"/>
</dbReference>
<dbReference type="SMART" id="SM00530">
    <property type="entry name" value="HTH_XRE"/>
    <property type="match status" value="1"/>
</dbReference>
<accession>A0A1I4A9B7</accession>
<dbReference type="GO" id="GO:0007165">
    <property type="term" value="P:signal transduction"/>
    <property type="evidence" value="ECO:0007669"/>
    <property type="project" value="InterPro"/>
</dbReference>
<reference evidence="3 4" key="1">
    <citation type="submission" date="2016-10" db="EMBL/GenBank/DDBJ databases">
        <authorList>
            <person name="de Groot N.N."/>
        </authorList>
    </citation>
    <scope>NUCLEOTIDE SEQUENCE [LARGE SCALE GENOMIC DNA]</scope>
    <source>
        <strain evidence="3 4">DSM 44468</strain>
    </source>
</reference>
<proteinExistence type="predicted"/>
<name>A0A1I4A9B7_9PSEU</name>
<dbReference type="Pfam" id="PF19054">
    <property type="entry name" value="DUF5753"/>
    <property type="match status" value="1"/>
</dbReference>
<dbReference type="SUPFAM" id="SSF47413">
    <property type="entry name" value="lambda repressor-like DNA-binding domains"/>
    <property type="match status" value="1"/>
</dbReference>
<protein>
    <submittedName>
        <fullName evidence="3">Helix-turn-helix domain-containing protein</fullName>
    </submittedName>
</protein>
<gene>
    <name evidence="3" type="ORF">SAMN05421835_12381</name>
</gene>
<dbReference type="AlphaFoldDB" id="A0A1I4A9B7"/>
<dbReference type="RefSeq" id="WP_091514011.1">
    <property type="nucleotide sequence ID" value="NZ_FORP01000023.1"/>
</dbReference>
<dbReference type="Proteomes" id="UP000199025">
    <property type="component" value="Unassembled WGS sequence"/>
</dbReference>
<dbReference type="InterPro" id="IPR010982">
    <property type="entry name" value="Lambda_DNA-bd_dom_sf"/>
</dbReference>
<keyword evidence="4" id="KW-1185">Reference proteome</keyword>
<dbReference type="PROSITE" id="PS50943">
    <property type="entry name" value="HTH_CROC1"/>
    <property type="match status" value="1"/>
</dbReference>
<feature type="domain" description="Death" evidence="1">
    <location>
        <begin position="24"/>
        <end position="77"/>
    </location>
</feature>
<dbReference type="Pfam" id="PF13560">
    <property type="entry name" value="HTH_31"/>
    <property type="match status" value="1"/>
</dbReference>
<dbReference type="InterPro" id="IPR043917">
    <property type="entry name" value="DUF5753"/>
</dbReference>
<dbReference type="OrthoDB" id="4966777at2"/>
<dbReference type="CDD" id="cd00093">
    <property type="entry name" value="HTH_XRE"/>
    <property type="match status" value="1"/>
</dbReference>
<evidence type="ECO:0000313" key="3">
    <source>
        <dbReference type="EMBL" id="SFK52985.1"/>
    </source>
</evidence>
<dbReference type="InterPro" id="IPR001387">
    <property type="entry name" value="Cro/C1-type_HTH"/>
</dbReference>
<organism evidence="3 4">
    <name type="scientific">Amycolatopsis sacchari</name>
    <dbReference type="NCBI Taxonomy" id="115433"/>
    <lineage>
        <taxon>Bacteria</taxon>
        <taxon>Bacillati</taxon>
        <taxon>Actinomycetota</taxon>
        <taxon>Actinomycetes</taxon>
        <taxon>Pseudonocardiales</taxon>
        <taxon>Pseudonocardiaceae</taxon>
        <taxon>Amycolatopsis</taxon>
    </lineage>
</organism>
<dbReference type="GO" id="GO:0003677">
    <property type="term" value="F:DNA binding"/>
    <property type="evidence" value="ECO:0007669"/>
    <property type="project" value="InterPro"/>
</dbReference>
<evidence type="ECO:0000259" key="1">
    <source>
        <dbReference type="PROSITE" id="PS50017"/>
    </source>
</evidence>
<feature type="domain" description="HTH cro/C1-type" evidence="2">
    <location>
        <begin position="12"/>
        <end position="67"/>
    </location>
</feature>
<sequence length="284" mass="32416">MQEARRALGQRLRELRIEAGLTGQQLAELLSWPPSKVSKLENARQTPTENDLRAWTRATGREDLAEALLVSLRTLELQYTEWQRVLKSGLRHHQIRLSTQDHQTHFYRAFENTVVPGLLQTPAYARARFEQARRLYQTVTDVDEAVQSRLQRQGVLYRPDRRFHFILTEAVLRYHLGLPATMLGQLDRLISLSALPNVKLGIIGFDAPYGIDPRHGFWLLDDDLVQVETYSAELNLRQPQEIQLYSQIFAQLAAPTVASYGRGARTLIIRAIDDLAPDPARDGS</sequence>
<dbReference type="InterPro" id="IPR000488">
    <property type="entry name" value="Death_dom"/>
</dbReference>
<evidence type="ECO:0000259" key="2">
    <source>
        <dbReference type="PROSITE" id="PS50943"/>
    </source>
</evidence>
<evidence type="ECO:0000313" key="4">
    <source>
        <dbReference type="Proteomes" id="UP000199025"/>
    </source>
</evidence>